<comment type="caution">
    <text evidence="3">The sequence shown here is derived from an EMBL/GenBank/DDBJ whole genome shotgun (WGS) entry which is preliminary data.</text>
</comment>
<dbReference type="InterPro" id="IPR036291">
    <property type="entry name" value="NAD(P)-bd_dom_sf"/>
</dbReference>
<protein>
    <submittedName>
        <fullName evidence="3">SDR family oxidoreductase</fullName>
    </submittedName>
</protein>
<name>A0A742ZMN6_SALER</name>
<dbReference type="SUPFAM" id="SSF51735">
    <property type="entry name" value="NAD(P)-binding Rossmann-fold domains"/>
    <property type="match status" value="1"/>
</dbReference>
<keyword evidence="2" id="KW-0560">Oxidoreductase</keyword>
<reference evidence="3" key="1">
    <citation type="journal article" date="2018" name="Genome Biol.">
        <title>SKESA: strategic k-mer extension for scrupulous assemblies.</title>
        <authorList>
            <person name="Souvorov A."/>
            <person name="Agarwala R."/>
            <person name="Lipman D.J."/>
        </authorList>
    </citation>
    <scope>NUCLEOTIDE SEQUENCE</scope>
    <source>
        <strain evidence="3">MA.03-3818</strain>
    </source>
</reference>
<dbReference type="Gene3D" id="3.40.50.720">
    <property type="entry name" value="NAD(P)-binding Rossmann-like Domain"/>
    <property type="match status" value="1"/>
</dbReference>
<reference evidence="3" key="2">
    <citation type="submission" date="2020-02" db="EMBL/GenBank/DDBJ databases">
        <authorList>
            <consortium name="NCBI Pathogen Detection Project"/>
        </authorList>
    </citation>
    <scope>NUCLEOTIDE SEQUENCE</scope>
    <source>
        <strain evidence="3">MA.03-3818</strain>
    </source>
</reference>
<comment type="similarity">
    <text evidence="1">Belongs to the short-chain dehydrogenases/reductases (SDR) family.</text>
</comment>
<dbReference type="Pfam" id="PF13561">
    <property type="entry name" value="adh_short_C2"/>
    <property type="match status" value="1"/>
</dbReference>
<dbReference type="InterPro" id="IPR002347">
    <property type="entry name" value="SDR_fam"/>
</dbReference>
<gene>
    <name evidence="3" type="ORF">G9B49_004099</name>
</gene>
<dbReference type="InterPro" id="IPR051122">
    <property type="entry name" value="SDR_DHRS6-like"/>
</dbReference>
<evidence type="ECO:0000256" key="2">
    <source>
        <dbReference type="ARBA" id="ARBA00023002"/>
    </source>
</evidence>
<dbReference type="PANTHER" id="PTHR43477">
    <property type="entry name" value="DIHYDROANTICAPSIN 7-DEHYDROGENASE"/>
    <property type="match status" value="1"/>
</dbReference>
<dbReference type="PRINTS" id="PR00081">
    <property type="entry name" value="GDHRDH"/>
</dbReference>
<dbReference type="GO" id="GO:0016491">
    <property type="term" value="F:oxidoreductase activity"/>
    <property type="evidence" value="ECO:0007669"/>
    <property type="project" value="UniProtKB-KW"/>
</dbReference>
<evidence type="ECO:0000256" key="1">
    <source>
        <dbReference type="ARBA" id="ARBA00006484"/>
    </source>
</evidence>
<dbReference type="PANTHER" id="PTHR43477:SF1">
    <property type="entry name" value="DIHYDROANTICAPSIN 7-DEHYDROGENASE"/>
    <property type="match status" value="1"/>
</dbReference>
<dbReference type="AlphaFoldDB" id="A0A742ZMN6"/>
<organism evidence="3">
    <name type="scientific">Salmonella enterica</name>
    <name type="common">Salmonella choleraesuis</name>
    <dbReference type="NCBI Taxonomy" id="28901"/>
    <lineage>
        <taxon>Bacteria</taxon>
        <taxon>Pseudomonadati</taxon>
        <taxon>Pseudomonadota</taxon>
        <taxon>Gammaproteobacteria</taxon>
        <taxon>Enterobacterales</taxon>
        <taxon>Enterobacteriaceae</taxon>
        <taxon>Salmonella</taxon>
    </lineage>
</organism>
<dbReference type="EMBL" id="DAAUKO010000011">
    <property type="protein sequence ID" value="HAF1615099.1"/>
    <property type="molecule type" value="Genomic_DNA"/>
</dbReference>
<accession>A0A742ZMN6</accession>
<sequence>MEKVLVVGGLTGIGKSVVDLLKNDYIVETLSRSQVNDLTNIKHHSIDATNSCLLNEYFKNSNGYDHLVITAADTPIGGINSLTDEQVKHAIDNKLLLSYICARDIIYNKTLTFISGYLSVRPGNNSTLQSAINAAIEGLTRSIAVEKAPLRVNCISPGTINGGLWNQKSPEIRAKVMKDVSKKNLVGYPGKPLDIAKAVKFVIESPFITAEIIYIDGGARFGKF</sequence>
<evidence type="ECO:0000313" key="3">
    <source>
        <dbReference type="EMBL" id="HAF1615099.1"/>
    </source>
</evidence>
<proteinExistence type="inferred from homology"/>